<dbReference type="Proteomes" id="UP000297245">
    <property type="component" value="Unassembled WGS sequence"/>
</dbReference>
<dbReference type="EMBL" id="ML179766">
    <property type="protein sequence ID" value="THU81971.1"/>
    <property type="molecule type" value="Genomic_DNA"/>
</dbReference>
<evidence type="ECO:0000259" key="1">
    <source>
        <dbReference type="Pfam" id="PF06985"/>
    </source>
</evidence>
<sequence length="586" mass="65828">MDIYLVRVSERPDKSLFIERKPNATTNDDYIAISHVWGTPETIQATEVDGVPGTVWLSPGKKDILSILRRESICGDSWFWMDLFCIDQTQDASISIADQLMAIPAIYKSSRCVKVLIETPVCDGWQTQASRVILDSTMDADLFAEEETRHARKCPHMLFCDPWFERLWTRQEGLYGSVLEVIILNPVTCSRLQTAPRTGKDGWIAEGAAPAKRTVAKFFFSDKIAYHGIPDSEAQRIQFPFYLDFVYRHRIEVKKYGGQIGPAPSYSPITEAWRSNRITTKPRDYVLAVFPDIAGYQVPVNARKMPFHELITDALGQATILERFRVASKVPKGLISETSSKDSPTPWILNEPSNIGEAFDSFIARFYDDTTTTTDAKFFAVAQKTQLEKLDFNKSNISGIQDIWSTTADVIKHMTLVSPSGPCTGTTRSSVQTEQGLLHQYFVHQLAPAAVMKFLPKEKLDAIEFATKGMFTFEEVGNMSDDTFSRELRRFLVSLICGTSLHTADVILKSADFRIVSSEYGKLLSLIRRDILSNSRQDILLLCTTLWPLQGFLVGVKTDRGVFVVGRTVVPTSKFWDSMEAGKAGN</sequence>
<proteinExistence type="predicted"/>
<dbReference type="Pfam" id="PF06985">
    <property type="entry name" value="HET"/>
    <property type="match status" value="1"/>
</dbReference>
<evidence type="ECO:0000313" key="2">
    <source>
        <dbReference type="EMBL" id="THU81971.1"/>
    </source>
</evidence>
<dbReference type="InterPro" id="IPR010730">
    <property type="entry name" value="HET"/>
</dbReference>
<name>A0A4S8L142_DENBC</name>
<accession>A0A4S8L142</accession>
<dbReference type="AlphaFoldDB" id="A0A4S8L142"/>
<dbReference type="PANTHER" id="PTHR24148:SF64">
    <property type="entry name" value="HETEROKARYON INCOMPATIBILITY DOMAIN-CONTAINING PROTEIN"/>
    <property type="match status" value="1"/>
</dbReference>
<organism evidence="2 3">
    <name type="scientific">Dendrothele bispora (strain CBS 962.96)</name>
    <dbReference type="NCBI Taxonomy" id="1314807"/>
    <lineage>
        <taxon>Eukaryota</taxon>
        <taxon>Fungi</taxon>
        <taxon>Dikarya</taxon>
        <taxon>Basidiomycota</taxon>
        <taxon>Agaricomycotina</taxon>
        <taxon>Agaricomycetes</taxon>
        <taxon>Agaricomycetidae</taxon>
        <taxon>Agaricales</taxon>
        <taxon>Agaricales incertae sedis</taxon>
        <taxon>Dendrothele</taxon>
    </lineage>
</organism>
<keyword evidence="3" id="KW-1185">Reference proteome</keyword>
<protein>
    <recommendedName>
        <fullName evidence="1">Heterokaryon incompatibility domain-containing protein</fullName>
    </recommendedName>
</protein>
<dbReference type="PANTHER" id="PTHR24148">
    <property type="entry name" value="ANKYRIN REPEAT DOMAIN-CONTAINING PROTEIN 39 HOMOLOG-RELATED"/>
    <property type="match status" value="1"/>
</dbReference>
<evidence type="ECO:0000313" key="3">
    <source>
        <dbReference type="Proteomes" id="UP000297245"/>
    </source>
</evidence>
<dbReference type="OrthoDB" id="2788050at2759"/>
<dbReference type="InterPro" id="IPR052895">
    <property type="entry name" value="HetReg/Transcr_Mod"/>
</dbReference>
<reference evidence="2 3" key="1">
    <citation type="journal article" date="2019" name="Nat. Ecol. Evol.">
        <title>Megaphylogeny resolves global patterns of mushroom evolution.</title>
        <authorList>
            <person name="Varga T."/>
            <person name="Krizsan K."/>
            <person name="Foldi C."/>
            <person name="Dima B."/>
            <person name="Sanchez-Garcia M."/>
            <person name="Sanchez-Ramirez S."/>
            <person name="Szollosi G.J."/>
            <person name="Szarkandi J.G."/>
            <person name="Papp V."/>
            <person name="Albert L."/>
            <person name="Andreopoulos W."/>
            <person name="Angelini C."/>
            <person name="Antonin V."/>
            <person name="Barry K.W."/>
            <person name="Bougher N.L."/>
            <person name="Buchanan P."/>
            <person name="Buyck B."/>
            <person name="Bense V."/>
            <person name="Catcheside P."/>
            <person name="Chovatia M."/>
            <person name="Cooper J."/>
            <person name="Damon W."/>
            <person name="Desjardin D."/>
            <person name="Finy P."/>
            <person name="Geml J."/>
            <person name="Haridas S."/>
            <person name="Hughes K."/>
            <person name="Justo A."/>
            <person name="Karasinski D."/>
            <person name="Kautmanova I."/>
            <person name="Kiss B."/>
            <person name="Kocsube S."/>
            <person name="Kotiranta H."/>
            <person name="LaButti K.M."/>
            <person name="Lechner B.E."/>
            <person name="Liimatainen K."/>
            <person name="Lipzen A."/>
            <person name="Lukacs Z."/>
            <person name="Mihaltcheva S."/>
            <person name="Morgado L.N."/>
            <person name="Niskanen T."/>
            <person name="Noordeloos M.E."/>
            <person name="Ohm R.A."/>
            <person name="Ortiz-Santana B."/>
            <person name="Ovrebo C."/>
            <person name="Racz N."/>
            <person name="Riley R."/>
            <person name="Savchenko A."/>
            <person name="Shiryaev A."/>
            <person name="Soop K."/>
            <person name="Spirin V."/>
            <person name="Szebenyi C."/>
            <person name="Tomsovsky M."/>
            <person name="Tulloss R.E."/>
            <person name="Uehling J."/>
            <person name="Grigoriev I.V."/>
            <person name="Vagvolgyi C."/>
            <person name="Papp T."/>
            <person name="Martin F.M."/>
            <person name="Miettinen O."/>
            <person name="Hibbett D.S."/>
            <person name="Nagy L.G."/>
        </authorList>
    </citation>
    <scope>NUCLEOTIDE SEQUENCE [LARGE SCALE GENOMIC DNA]</scope>
    <source>
        <strain evidence="2 3">CBS 962.96</strain>
    </source>
</reference>
<feature type="domain" description="Heterokaryon incompatibility" evidence="1">
    <location>
        <begin position="30"/>
        <end position="172"/>
    </location>
</feature>
<gene>
    <name evidence="2" type="ORF">K435DRAFT_766928</name>
</gene>